<dbReference type="PRINTS" id="PR00173">
    <property type="entry name" value="EDTRNSPORT"/>
</dbReference>
<feature type="transmembrane region" description="Helical" evidence="1">
    <location>
        <begin position="121"/>
        <end position="142"/>
    </location>
</feature>
<dbReference type="AlphaFoldDB" id="A0A4R6ZKV4"/>
<feature type="transmembrane region" description="Helical" evidence="1">
    <location>
        <begin position="7"/>
        <end position="26"/>
    </location>
</feature>
<gene>
    <name evidence="2" type="ORF">DFP96_10796</name>
</gene>
<protein>
    <submittedName>
        <fullName evidence="2">O-antigen ligase-like membrane protein</fullName>
    </submittedName>
</protein>
<evidence type="ECO:0000313" key="3">
    <source>
        <dbReference type="Proteomes" id="UP000295558"/>
    </source>
</evidence>
<feature type="transmembrane region" description="Helical" evidence="1">
    <location>
        <begin position="216"/>
        <end position="233"/>
    </location>
</feature>
<dbReference type="InterPro" id="IPR049504">
    <property type="entry name" value="O-antigen_lig"/>
</dbReference>
<keyword evidence="1" id="KW-0472">Membrane</keyword>
<feature type="transmembrane region" description="Helical" evidence="1">
    <location>
        <begin position="340"/>
        <end position="361"/>
    </location>
</feature>
<feature type="transmembrane region" description="Helical" evidence="1">
    <location>
        <begin position="245"/>
        <end position="272"/>
    </location>
</feature>
<dbReference type="OrthoDB" id="2194423at2"/>
<feature type="transmembrane region" description="Helical" evidence="1">
    <location>
        <begin position="89"/>
        <end position="109"/>
    </location>
</feature>
<feature type="transmembrane region" description="Helical" evidence="1">
    <location>
        <begin position="194"/>
        <end position="210"/>
    </location>
</feature>
<organism evidence="2 3">
    <name type="scientific">Listeria rocourtiae</name>
    <dbReference type="NCBI Taxonomy" id="647910"/>
    <lineage>
        <taxon>Bacteria</taxon>
        <taxon>Bacillati</taxon>
        <taxon>Bacillota</taxon>
        <taxon>Bacilli</taxon>
        <taxon>Bacillales</taxon>
        <taxon>Listeriaceae</taxon>
        <taxon>Listeria</taxon>
    </lineage>
</organism>
<reference evidence="2 3" key="1">
    <citation type="submission" date="2019-03" db="EMBL/GenBank/DDBJ databases">
        <title>Genomic Encyclopedia of Type Strains, Phase III (KMG-III): the genomes of soil and plant-associated and newly described type strains.</title>
        <authorList>
            <person name="Whitman W."/>
        </authorList>
    </citation>
    <scope>NUCLEOTIDE SEQUENCE [LARGE SCALE GENOMIC DNA]</scope>
    <source>
        <strain evidence="2 3">CECT 7972</strain>
    </source>
</reference>
<proteinExistence type="predicted"/>
<dbReference type="STRING" id="1265846.PROCOU_10758"/>
<keyword evidence="1" id="KW-1133">Transmembrane helix</keyword>
<keyword evidence="3" id="KW-1185">Reference proteome</keyword>
<comment type="caution">
    <text evidence="2">The sequence shown here is derived from an EMBL/GenBank/DDBJ whole genome shotgun (WGS) entry which is preliminary data.</text>
</comment>
<dbReference type="Proteomes" id="UP000295558">
    <property type="component" value="Unassembled WGS sequence"/>
</dbReference>
<dbReference type="RefSeq" id="WP_036071827.1">
    <property type="nucleotide sequence ID" value="NZ_SNZK01000007.1"/>
</dbReference>
<sequence>MFKENNIFIFLFAIFPIIDALNGFVLSVGINFPIGVVYRLVCIGFIIFQIARKGFSKNLYTFLSVSLVVYGIVSLFIQTISLHNNASALLYDTTNMIKFFLWVLIPYYVYQRADVLRKANYEKMFLTISTLFTLGLLIPYAIGIGNQTYAASDAGYKAFFFANNDTTIGFIVSATFTGWYLFQQTKQTKISARLLLGLLYLGNLLGLLLLGTKTGIVYGVVLTIVLLLRFFFFQNSLGLAVKWGIGVTVISVLMLIVLQGRAFILATISSLVQRLTYFYDLYDGDLVRFLTSSRSEFLDVAFEAFTNIGNLATQLIGFGFNARVETWGLGDLVEMDFFDVLFSLGILGLLVMLALLLFFLVKSCQKRSIYTALFLILICYGAFAGHVLFSALSSTLFGLVCGGLFLQEESLCEKE</sequence>
<dbReference type="Pfam" id="PF13425">
    <property type="entry name" value="O-antigen_lig"/>
    <property type="match status" value="1"/>
</dbReference>
<name>A0A4R6ZKV4_9LIST</name>
<feature type="transmembrane region" description="Helical" evidence="1">
    <location>
        <begin position="373"/>
        <end position="406"/>
    </location>
</feature>
<keyword evidence="1" id="KW-0812">Transmembrane</keyword>
<dbReference type="GO" id="GO:0016874">
    <property type="term" value="F:ligase activity"/>
    <property type="evidence" value="ECO:0007669"/>
    <property type="project" value="UniProtKB-KW"/>
</dbReference>
<keyword evidence="2" id="KW-0436">Ligase</keyword>
<feature type="transmembrane region" description="Helical" evidence="1">
    <location>
        <begin position="58"/>
        <end position="77"/>
    </location>
</feature>
<evidence type="ECO:0000313" key="2">
    <source>
        <dbReference type="EMBL" id="TDR52659.1"/>
    </source>
</evidence>
<dbReference type="EMBL" id="SNZK01000007">
    <property type="protein sequence ID" value="TDR52659.1"/>
    <property type="molecule type" value="Genomic_DNA"/>
</dbReference>
<feature type="transmembrane region" description="Helical" evidence="1">
    <location>
        <begin position="162"/>
        <end position="182"/>
    </location>
</feature>
<accession>A0A4R6ZKV4</accession>
<evidence type="ECO:0000256" key="1">
    <source>
        <dbReference type="SAM" id="Phobius"/>
    </source>
</evidence>
<feature type="transmembrane region" description="Helical" evidence="1">
    <location>
        <begin position="32"/>
        <end position="51"/>
    </location>
</feature>